<dbReference type="AlphaFoldDB" id="A0AAD8BTZ7"/>
<sequence>MHYLTADKSTATPDIKCIPQEEICDSTEDCCDPEDNECRLSNHPGGNISFCVSRKCTHIGHECKNRKECCKFKQLEVNCRMTNDEHKFKCLDINPIQLGIKPTNSASLDKVYEELERKKNFSLLVNSV</sequence>
<reference evidence="1" key="1">
    <citation type="journal article" date="2023" name="PLoS Negl. Trop. Dis.">
        <title>A genome sequence for Biomphalaria pfeifferi, the major vector snail for the human-infecting parasite Schistosoma mansoni.</title>
        <authorList>
            <person name="Bu L."/>
            <person name="Lu L."/>
            <person name="Laidemitt M.R."/>
            <person name="Zhang S.M."/>
            <person name="Mutuku M."/>
            <person name="Mkoji G."/>
            <person name="Steinauer M."/>
            <person name="Loker E.S."/>
        </authorList>
    </citation>
    <scope>NUCLEOTIDE SEQUENCE</scope>
    <source>
        <strain evidence="1">KasaAsao</strain>
    </source>
</reference>
<protein>
    <submittedName>
        <fullName evidence="1">Uncharacterized protein</fullName>
    </submittedName>
</protein>
<keyword evidence="2" id="KW-1185">Reference proteome</keyword>
<accession>A0AAD8BTZ7</accession>
<dbReference type="Proteomes" id="UP001233172">
    <property type="component" value="Unassembled WGS sequence"/>
</dbReference>
<evidence type="ECO:0000313" key="2">
    <source>
        <dbReference type="Proteomes" id="UP001233172"/>
    </source>
</evidence>
<name>A0AAD8BTZ7_BIOPF</name>
<gene>
    <name evidence="1" type="ORF">Bpfe_010565</name>
</gene>
<comment type="caution">
    <text evidence="1">The sequence shown here is derived from an EMBL/GenBank/DDBJ whole genome shotgun (WGS) entry which is preliminary data.</text>
</comment>
<evidence type="ECO:0000313" key="1">
    <source>
        <dbReference type="EMBL" id="KAK0060037.1"/>
    </source>
</evidence>
<organism evidence="1 2">
    <name type="scientific">Biomphalaria pfeifferi</name>
    <name type="common">Bloodfluke planorb</name>
    <name type="synonym">Freshwater snail</name>
    <dbReference type="NCBI Taxonomy" id="112525"/>
    <lineage>
        <taxon>Eukaryota</taxon>
        <taxon>Metazoa</taxon>
        <taxon>Spiralia</taxon>
        <taxon>Lophotrochozoa</taxon>
        <taxon>Mollusca</taxon>
        <taxon>Gastropoda</taxon>
        <taxon>Heterobranchia</taxon>
        <taxon>Euthyneura</taxon>
        <taxon>Panpulmonata</taxon>
        <taxon>Hygrophila</taxon>
        <taxon>Lymnaeoidea</taxon>
        <taxon>Planorbidae</taxon>
        <taxon>Biomphalaria</taxon>
    </lineage>
</organism>
<dbReference type="EMBL" id="JASAOG010000038">
    <property type="protein sequence ID" value="KAK0060037.1"/>
    <property type="molecule type" value="Genomic_DNA"/>
</dbReference>
<proteinExistence type="predicted"/>
<reference evidence="1" key="2">
    <citation type="submission" date="2023-04" db="EMBL/GenBank/DDBJ databases">
        <authorList>
            <person name="Bu L."/>
            <person name="Lu L."/>
            <person name="Laidemitt M.R."/>
            <person name="Zhang S.M."/>
            <person name="Mutuku M."/>
            <person name="Mkoji G."/>
            <person name="Steinauer M."/>
            <person name="Loker E.S."/>
        </authorList>
    </citation>
    <scope>NUCLEOTIDE SEQUENCE</scope>
    <source>
        <strain evidence="1">KasaAsao</strain>
        <tissue evidence="1">Whole Snail</tissue>
    </source>
</reference>